<dbReference type="EMBL" id="PP911589">
    <property type="protein sequence ID" value="XCA47444.1"/>
    <property type="molecule type" value="Genomic_DNA"/>
</dbReference>
<accession>A0AAU7YNQ9</accession>
<proteinExistence type="predicted"/>
<name>A0AAU7YNQ9_9PHYC</name>
<organism evidence="1">
    <name type="scientific">Micromonas commoda virus</name>
    <dbReference type="NCBI Taxonomy" id="3057169"/>
    <lineage>
        <taxon>Viruses</taxon>
        <taxon>Varidnaviria</taxon>
        <taxon>Bamfordvirae</taxon>
        <taxon>Nucleocytoviricota</taxon>
        <taxon>Megaviricetes</taxon>
        <taxon>Algavirales</taxon>
        <taxon>Phycodnaviridae</taxon>
    </lineage>
</organism>
<reference evidence="1" key="1">
    <citation type="submission" date="2024-06" db="EMBL/GenBank/DDBJ databases">
        <title>Evidence of context-dependent and transient costs of resisting viral infection in isolates of the marine microalga Micromonas sp. (class Mamiellophyceae).</title>
        <authorList>
            <person name="Bedi de Silva A."/>
            <person name="Schvarcz C.R."/>
            <person name="Steward G.R."/>
            <person name="Edwards K.F."/>
        </authorList>
    </citation>
    <scope>NUCLEOTIDE SEQUENCE</scope>
    <source>
        <strain evidence="1">McV-KB2</strain>
    </source>
</reference>
<evidence type="ECO:0000313" key="1">
    <source>
        <dbReference type="EMBL" id="XCA47444.1"/>
    </source>
</evidence>
<protein>
    <submittedName>
        <fullName evidence="1">Uncharacterized protein</fullName>
    </submittedName>
</protein>
<sequence>MAPYTPPNTHYSEMDVSSYTDNELYRFIGKNGKRFYWLTKFLELSYIWYDKDRKVIELWGPYSSLQNFQAHHVIGCELDYACGRT</sequence>